<reference evidence="1 2" key="2">
    <citation type="submission" date="2007-04" db="EMBL/GenBank/DDBJ databases">
        <title>Draft genome sequence of Eubacterium ventriosum (ATCC 27560).</title>
        <authorList>
            <person name="Sudarsanam P."/>
            <person name="Ley R."/>
            <person name="Guruge J."/>
            <person name="Turnbaugh P.J."/>
            <person name="Mahowald M."/>
            <person name="Liep D."/>
            <person name="Gordon J."/>
        </authorList>
    </citation>
    <scope>NUCLEOTIDE SEQUENCE [LARGE SCALE GENOMIC DNA]</scope>
    <source>
        <strain evidence="1 2">ATCC 27560</strain>
    </source>
</reference>
<dbReference type="HOGENOM" id="CLU_3373830_0_0_9"/>
<name>A5ZAC4_9FIRM</name>
<accession>A5ZAC4</accession>
<protein>
    <submittedName>
        <fullName evidence="1">Uncharacterized protein</fullName>
    </submittedName>
</protein>
<sequence>MFISFTPVHISLSFGQEAFLAFSSVKYNMFISFP</sequence>
<evidence type="ECO:0000313" key="1">
    <source>
        <dbReference type="EMBL" id="EDM50025.1"/>
    </source>
</evidence>
<organism evidence="1 2">
    <name type="scientific">Eubacterium ventriosum ATCC 27560</name>
    <dbReference type="NCBI Taxonomy" id="411463"/>
    <lineage>
        <taxon>Bacteria</taxon>
        <taxon>Bacillati</taxon>
        <taxon>Bacillota</taxon>
        <taxon>Clostridia</taxon>
        <taxon>Eubacteriales</taxon>
        <taxon>Eubacteriaceae</taxon>
        <taxon>Eubacterium</taxon>
    </lineage>
</organism>
<proteinExistence type="predicted"/>
<reference evidence="1 2" key="1">
    <citation type="submission" date="2007-03" db="EMBL/GenBank/DDBJ databases">
        <authorList>
            <person name="Fulton L."/>
            <person name="Clifton S."/>
            <person name="Fulton B."/>
            <person name="Xu J."/>
            <person name="Minx P."/>
            <person name="Pepin K.H."/>
            <person name="Johnson M."/>
            <person name="Thiruvilangam P."/>
            <person name="Bhonagiri V."/>
            <person name="Nash W.E."/>
            <person name="Mardis E.R."/>
            <person name="Wilson R.K."/>
        </authorList>
    </citation>
    <scope>NUCLEOTIDE SEQUENCE [LARGE SCALE GENOMIC DNA]</scope>
    <source>
        <strain evidence="1 2">ATCC 27560</strain>
    </source>
</reference>
<gene>
    <name evidence="1" type="ORF">EUBVEN_02671</name>
</gene>
<dbReference type="Proteomes" id="UP000006000">
    <property type="component" value="Unassembled WGS sequence"/>
</dbReference>
<evidence type="ECO:0000313" key="2">
    <source>
        <dbReference type="Proteomes" id="UP000006000"/>
    </source>
</evidence>
<dbReference type="AlphaFoldDB" id="A5ZAC4"/>
<dbReference type="EMBL" id="AAVL02000038">
    <property type="protein sequence ID" value="EDM50025.1"/>
    <property type="molecule type" value="Genomic_DNA"/>
</dbReference>
<comment type="caution">
    <text evidence="1">The sequence shown here is derived from an EMBL/GenBank/DDBJ whole genome shotgun (WGS) entry which is preliminary data.</text>
</comment>